<organism evidence="12 13">
    <name type="scientific">Polynucleobacter wuianus</name>
    <dbReference type="NCBI Taxonomy" id="1743168"/>
    <lineage>
        <taxon>Bacteria</taxon>
        <taxon>Pseudomonadati</taxon>
        <taxon>Pseudomonadota</taxon>
        <taxon>Betaproteobacteria</taxon>
        <taxon>Burkholderiales</taxon>
        <taxon>Burkholderiaceae</taxon>
        <taxon>Polynucleobacter</taxon>
    </lineage>
</organism>
<dbReference type="GO" id="GO:0090374">
    <property type="term" value="P:oligopeptide export from mitochondrion"/>
    <property type="evidence" value="ECO:0007669"/>
    <property type="project" value="TreeGrafter"/>
</dbReference>
<dbReference type="Gene3D" id="1.20.1560.10">
    <property type="entry name" value="ABC transporter type 1, transmembrane domain"/>
    <property type="match status" value="1"/>
</dbReference>
<evidence type="ECO:0000256" key="4">
    <source>
        <dbReference type="ARBA" id="ARBA00022692"/>
    </source>
</evidence>
<name>A0A191UGD1_9BURK</name>
<feature type="transmembrane region" description="Helical" evidence="9">
    <location>
        <begin position="153"/>
        <end position="186"/>
    </location>
</feature>
<feature type="transmembrane region" description="Helical" evidence="9">
    <location>
        <begin position="29"/>
        <end position="50"/>
    </location>
</feature>
<dbReference type="KEGG" id="pwu:A8O14_08275"/>
<dbReference type="Pfam" id="PF00664">
    <property type="entry name" value="ABC_membrane"/>
    <property type="match status" value="1"/>
</dbReference>
<dbReference type="PANTHER" id="PTHR43394:SF1">
    <property type="entry name" value="ATP-BINDING CASSETTE SUB-FAMILY B MEMBER 10, MITOCHONDRIAL"/>
    <property type="match status" value="1"/>
</dbReference>
<proteinExistence type="predicted"/>
<feature type="transmembrane region" description="Helical" evidence="9">
    <location>
        <begin position="289"/>
        <end position="307"/>
    </location>
</feature>
<dbReference type="GO" id="GO:0015421">
    <property type="term" value="F:ABC-type oligopeptide transporter activity"/>
    <property type="evidence" value="ECO:0007669"/>
    <property type="project" value="TreeGrafter"/>
</dbReference>
<dbReference type="InterPro" id="IPR036640">
    <property type="entry name" value="ABC1_TM_sf"/>
</dbReference>
<keyword evidence="13" id="KW-1185">Reference proteome</keyword>
<keyword evidence="7 9" id="KW-1133">Transmembrane helix</keyword>
<evidence type="ECO:0000256" key="3">
    <source>
        <dbReference type="ARBA" id="ARBA00022519"/>
    </source>
</evidence>
<dbReference type="InterPro" id="IPR011527">
    <property type="entry name" value="ABC1_TM_dom"/>
</dbReference>
<feature type="domain" description="ABC transporter" evidence="10">
    <location>
        <begin position="349"/>
        <end position="584"/>
    </location>
</feature>
<dbReference type="GO" id="GO:0016887">
    <property type="term" value="F:ATP hydrolysis activity"/>
    <property type="evidence" value="ECO:0007669"/>
    <property type="project" value="InterPro"/>
</dbReference>
<dbReference type="GO" id="GO:0005524">
    <property type="term" value="F:ATP binding"/>
    <property type="evidence" value="ECO:0007669"/>
    <property type="project" value="UniProtKB-KW"/>
</dbReference>
<dbReference type="OrthoDB" id="8554730at2"/>
<dbReference type="SUPFAM" id="SSF52540">
    <property type="entry name" value="P-loop containing nucleoside triphosphate hydrolases"/>
    <property type="match status" value="1"/>
</dbReference>
<evidence type="ECO:0000256" key="7">
    <source>
        <dbReference type="ARBA" id="ARBA00022989"/>
    </source>
</evidence>
<gene>
    <name evidence="12" type="ORF">A8O14_08275</name>
</gene>
<dbReference type="InterPro" id="IPR003439">
    <property type="entry name" value="ABC_transporter-like_ATP-bd"/>
</dbReference>
<keyword evidence="4 9" id="KW-0812">Transmembrane</keyword>
<dbReference type="CDD" id="cd18575">
    <property type="entry name" value="ABC_6TM_bac_exporter_ABCB8_10_like"/>
    <property type="match status" value="1"/>
</dbReference>
<dbReference type="FunFam" id="3.40.50.300:FF:000218">
    <property type="entry name" value="Multidrug ABC transporter ATP-binding protein"/>
    <property type="match status" value="1"/>
</dbReference>
<evidence type="ECO:0000259" key="10">
    <source>
        <dbReference type="PROSITE" id="PS50893"/>
    </source>
</evidence>
<dbReference type="PROSITE" id="PS50893">
    <property type="entry name" value="ABC_TRANSPORTER_2"/>
    <property type="match status" value="1"/>
</dbReference>
<keyword evidence="8 9" id="KW-0472">Membrane</keyword>
<comment type="subcellular location">
    <subcellularLocation>
        <location evidence="1">Cell membrane</location>
        <topology evidence="1">Multi-pass membrane protein</topology>
    </subcellularLocation>
</comment>
<evidence type="ECO:0000313" key="13">
    <source>
        <dbReference type="Proteomes" id="UP000078463"/>
    </source>
</evidence>
<reference evidence="13" key="1">
    <citation type="submission" date="2016-05" db="EMBL/GenBank/DDBJ databases">
        <title>Polynucleobacter sp. QLW-P1FAT50C-4 genome.</title>
        <authorList>
            <person name="Hahn M.W."/>
        </authorList>
    </citation>
    <scope>NUCLEOTIDE SEQUENCE [LARGE SCALE GENOMIC DNA]</scope>
    <source>
        <strain evidence="13">QLW-P1FAT50C-4</strain>
    </source>
</reference>
<evidence type="ECO:0000259" key="11">
    <source>
        <dbReference type="PROSITE" id="PS50929"/>
    </source>
</evidence>
<dbReference type="AlphaFoldDB" id="A0A191UGD1"/>
<evidence type="ECO:0000313" key="12">
    <source>
        <dbReference type="EMBL" id="ANJ00070.1"/>
    </source>
</evidence>
<sequence>MTEKEIQNSKKLNSIKSFLPFLRPYKKQLIIAATSLILAASATLVVPLCFRKIIDLGFSDISHEQINLTFINLFAAAFVLAFASALRYYIVSWLGERVTCDIRKAVYSHIILQSPEFFETQQSGELLSRINNDTSIVQILIGTSISMAVRNLFLLLGGMTMMFITSIKLSLLILATLLLTVVPIMVMGKKVRKLSRNSQDKIALASAIAGEKINAILTVQSFANEQKEIRAFNTSVEASFLASKIRSAARGKLTFVAILLGFTSIITVLWLGAYAVSNQEMSGGELTQFFLYAVIVAGSIAALSEVLGDSQRAIGAGDRLLELLSIESQVQNPKEPFIPPSSANKAISINIQGLSFHYQSIPTNVLTDISLNIQAGEKIAIVGPSGSGKTTLFKLIQRFYDPQSGSISFDGVDIKNYKLDDLRKLIGVVPQDISIFSENALENIRYGDENASDQDVIKASKIAFVDEFVSKLPDGYSTFLGDRGVRLSGGQKQRIAIARALLKNPPLLLLDEATSSLDAESERLVQQALEEAMKGRTTIVIAHRLATVKKADRIVVMENGRIVEIGTHSSLVNNEGLYSHLAKLQFTDA</sequence>
<dbReference type="PROSITE" id="PS00211">
    <property type="entry name" value="ABC_TRANSPORTER_1"/>
    <property type="match status" value="1"/>
</dbReference>
<feature type="transmembrane region" description="Helical" evidence="9">
    <location>
        <begin position="70"/>
        <end position="90"/>
    </location>
</feature>
<keyword evidence="6" id="KW-0067">ATP-binding</keyword>
<evidence type="ECO:0000256" key="2">
    <source>
        <dbReference type="ARBA" id="ARBA00022475"/>
    </source>
</evidence>
<dbReference type="Pfam" id="PF00005">
    <property type="entry name" value="ABC_tran"/>
    <property type="match status" value="1"/>
</dbReference>
<protein>
    <submittedName>
        <fullName evidence="12">ABC transporter</fullName>
    </submittedName>
</protein>
<dbReference type="InterPro" id="IPR003593">
    <property type="entry name" value="AAA+_ATPase"/>
</dbReference>
<accession>A0A191UGD1</accession>
<evidence type="ECO:0000256" key="9">
    <source>
        <dbReference type="SAM" id="Phobius"/>
    </source>
</evidence>
<dbReference type="InterPro" id="IPR017871">
    <property type="entry name" value="ABC_transporter-like_CS"/>
</dbReference>
<feature type="transmembrane region" description="Helical" evidence="9">
    <location>
        <begin position="253"/>
        <end position="277"/>
    </location>
</feature>
<keyword evidence="5" id="KW-0547">Nucleotide-binding</keyword>
<dbReference type="RefSeq" id="WP_068949076.1">
    <property type="nucleotide sequence ID" value="NZ_CP015922.1"/>
</dbReference>
<keyword evidence="2" id="KW-1003">Cell membrane</keyword>
<evidence type="ECO:0000256" key="5">
    <source>
        <dbReference type="ARBA" id="ARBA00022741"/>
    </source>
</evidence>
<dbReference type="PANTHER" id="PTHR43394">
    <property type="entry name" value="ATP-DEPENDENT PERMEASE MDL1, MITOCHONDRIAL"/>
    <property type="match status" value="1"/>
</dbReference>
<feature type="domain" description="ABC transmembrane type-1" evidence="11">
    <location>
        <begin position="30"/>
        <end position="312"/>
    </location>
</feature>
<dbReference type="Proteomes" id="UP000078463">
    <property type="component" value="Chromosome"/>
</dbReference>
<dbReference type="GO" id="GO:0005886">
    <property type="term" value="C:plasma membrane"/>
    <property type="evidence" value="ECO:0007669"/>
    <property type="project" value="UniProtKB-SubCell"/>
</dbReference>
<evidence type="ECO:0000256" key="1">
    <source>
        <dbReference type="ARBA" id="ARBA00004651"/>
    </source>
</evidence>
<dbReference type="InterPro" id="IPR039421">
    <property type="entry name" value="Type_1_exporter"/>
</dbReference>
<keyword evidence="3" id="KW-0997">Cell inner membrane</keyword>
<dbReference type="STRING" id="1743168.A8O14_08275"/>
<evidence type="ECO:0000256" key="8">
    <source>
        <dbReference type="ARBA" id="ARBA00023136"/>
    </source>
</evidence>
<dbReference type="PROSITE" id="PS50929">
    <property type="entry name" value="ABC_TM1F"/>
    <property type="match status" value="1"/>
</dbReference>
<dbReference type="Gene3D" id="3.40.50.300">
    <property type="entry name" value="P-loop containing nucleotide triphosphate hydrolases"/>
    <property type="match status" value="1"/>
</dbReference>
<dbReference type="InterPro" id="IPR027417">
    <property type="entry name" value="P-loop_NTPase"/>
</dbReference>
<dbReference type="SMART" id="SM00382">
    <property type="entry name" value="AAA"/>
    <property type="match status" value="1"/>
</dbReference>
<dbReference type="SUPFAM" id="SSF90123">
    <property type="entry name" value="ABC transporter transmembrane region"/>
    <property type="match status" value="1"/>
</dbReference>
<dbReference type="EMBL" id="CP015922">
    <property type="protein sequence ID" value="ANJ00070.1"/>
    <property type="molecule type" value="Genomic_DNA"/>
</dbReference>
<evidence type="ECO:0000256" key="6">
    <source>
        <dbReference type="ARBA" id="ARBA00022840"/>
    </source>
</evidence>